<organism evidence="2 3">
    <name type="scientific">Hexamita inflata</name>
    <dbReference type="NCBI Taxonomy" id="28002"/>
    <lineage>
        <taxon>Eukaryota</taxon>
        <taxon>Metamonada</taxon>
        <taxon>Diplomonadida</taxon>
        <taxon>Hexamitidae</taxon>
        <taxon>Hexamitinae</taxon>
        <taxon>Hexamita</taxon>
    </lineage>
</organism>
<feature type="region of interest" description="Disordered" evidence="1">
    <location>
        <begin position="868"/>
        <end position="891"/>
    </location>
</feature>
<evidence type="ECO:0000256" key="1">
    <source>
        <dbReference type="SAM" id="MobiDB-lite"/>
    </source>
</evidence>
<feature type="region of interest" description="Disordered" evidence="1">
    <location>
        <begin position="756"/>
        <end position="799"/>
    </location>
</feature>
<reference evidence="2 3" key="1">
    <citation type="submission" date="2024-07" db="EMBL/GenBank/DDBJ databases">
        <authorList>
            <person name="Akdeniz Z."/>
        </authorList>
    </citation>
    <scope>NUCLEOTIDE SEQUENCE [LARGE SCALE GENOMIC DNA]</scope>
</reference>
<evidence type="ECO:0000313" key="3">
    <source>
        <dbReference type="Proteomes" id="UP001642409"/>
    </source>
</evidence>
<dbReference type="EMBL" id="CAXDID020000013">
    <property type="protein sequence ID" value="CAL5981483.1"/>
    <property type="molecule type" value="Genomic_DNA"/>
</dbReference>
<protein>
    <submittedName>
        <fullName evidence="2">Uncharacterized protein</fullName>
    </submittedName>
</protein>
<feature type="region of interest" description="Disordered" evidence="1">
    <location>
        <begin position="226"/>
        <end position="246"/>
    </location>
</feature>
<feature type="compositionally biased region" description="Basic and acidic residues" evidence="1">
    <location>
        <begin position="774"/>
        <end position="799"/>
    </location>
</feature>
<evidence type="ECO:0000313" key="2">
    <source>
        <dbReference type="EMBL" id="CAL5981483.1"/>
    </source>
</evidence>
<gene>
    <name evidence="2" type="ORF">HINF_LOCUS6678</name>
</gene>
<keyword evidence="3" id="KW-1185">Reference proteome</keyword>
<name>A0ABP1GZN5_9EUKA</name>
<proteinExistence type="predicted"/>
<comment type="caution">
    <text evidence="2">The sequence shown here is derived from an EMBL/GenBank/DDBJ whole genome shotgun (WGS) entry which is preliminary data.</text>
</comment>
<dbReference type="Proteomes" id="UP001642409">
    <property type="component" value="Unassembled WGS sequence"/>
</dbReference>
<accession>A0ABP1GZN5</accession>
<feature type="compositionally biased region" description="Low complexity" evidence="1">
    <location>
        <begin position="228"/>
        <end position="237"/>
    </location>
</feature>
<sequence>MKVFIQFGDTPVVKSICDVLLSKNIQFVCNLLDYDKYDQFIKQNPRMESHTLPQLDSLSEVMLNHFTRADVIILQSIDISFSFKMLEMLKTLQQQPDTKQARKLILLSQKSDKQTELLNNRCNNLIKRGLVSGCIIKHGLVYDAPNTQENAFGDLVNYMCAQKISLSVDLDYQIPITSSARVAVALYKLITSKQDLTELLIVDQYYHIQQLVEFINATFTHQRRTPSQVQTTQIQQQPKDKSKTPVSFQSAEIVQQPEFRKQVIDAPFMLFESHLQQILTRVLACTRKPAQQDMPDFSLKSFSSYLNFQQSTDTIMLEMQNILQKQQIQFVPTVFENLNQVMQMYILQQIVYQDVHLQGNQYLNQFNQKVDFTKSLNYIQVSPVEIVKNLLQLGENAKNPEFWAGFVNQPDKMAMCVRFVYSKGFQAEAKGDEAAADFLEQFVKIEEIKTEGKKDAKKEEVKVVIADKNNINSVAIQILTLLFRECQFKHQNFAFYGFETQSELDILHTLFHADLNETIALVGDQLNIYLDPKKQPNNVQKGQLPFATLAAQLQVQPGTNTTIGQMYVPQYQISSAVINPVVGEILRNGDKSKLVSRPEEFESYSIIAQDLKKLIKIIQLQTTEDRFVVNLKPSVYCRVPLIYDISALCIDKQQLLDVYRFTYNITRYPPGPDPKKPIVYPERPQFELLEQKQYSRQPMRIMLQMLKNQQQLTSFQTEQLIQVFGSKSTPVTQLLFIQEFQQPYSVDSFAKFLGKTPPQKHVTRAPSANGSKSPDFKKAPEQQIKKENPKDVKEKEKPLQEAVKDTTLIKNLPKNEKLETLKILQSMQQQFAQLLSDKYDFYSQKDKTEKEKEEREFVIGQLNKKIGSRDDFQNKPKSSKPEPKDQAKVLGDENVNETLFKEVEDVQKYFEEINLGPLLEQCLTNLILGVEAGLVDNQIEFLGEEILRWNK</sequence>